<evidence type="ECO:0000256" key="2">
    <source>
        <dbReference type="ARBA" id="ARBA00022618"/>
    </source>
</evidence>
<organism evidence="9 10">
    <name type="scientific">Trypanosoma cruzi</name>
    <dbReference type="NCBI Taxonomy" id="5693"/>
    <lineage>
        <taxon>Eukaryota</taxon>
        <taxon>Discoba</taxon>
        <taxon>Euglenozoa</taxon>
        <taxon>Kinetoplastea</taxon>
        <taxon>Metakinetoplastina</taxon>
        <taxon>Trypanosomatida</taxon>
        <taxon>Trypanosomatidae</taxon>
        <taxon>Trypanosoma</taxon>
        <taxon>Schizotrypanum</taxon>
    </lineage>
</organism>
<keyword evidence="3" id="KW-0378">Hydrolase</keyword>
<dbReference type="AlphaFoldDB" id="A0A2V2VDB3"/>
<evidence type="ECO:0000256" key="6">
    <source>
        <dbReference type="SAM" id="MobiDB-lite"/>
    </source>
</evidence>
<comment type="caution">
    <text evidence="9">The sequence shown here is derived from an EMBL/GenBank/DDBJ whole genome shotgun (WGS) entry which is preliminary data.</text>
</comment>
<dbReference type="VEuPathDB" id="TriTrypDB:TcCL_NonESM04132"/>
<keyword evidence="4" id="KW-0904">Protein phosphatase</keyword>
<dbReference type="Proteomes" id="UP000246121">
    <property type="component" value="Unassembled WGS sequence"/>
</dbReference>
<dbReference type="VEuPathDB" id="TriTrypDB:TCDM_03794"/>
<dbReference type="CDD" id="cd17657">
    <property type="entry name" value="CDC14_N"/>
    <property type="match status" value="1"/>
</dbReference>
<dbReference type="InterPro" id="IPR020422">
    <property type="entry name" value="TYR_PHOSPHATASE_DUAL_dom"/>
</dbReference>
<dbReference type="InterPro" id="IPR029260">
    <property type="entry name" value="DSPn"/>
</dbReference>
<evidence type="ECO:0000313" key="9">
    <source>
        <dbReference type="EMBL" id="PWU94271.1"/>
    </source>
</evidence>
<dbReference type="InterPro" id="IPR016130">
    <property type="entry name" value="Tyr_Pase_AS"/>
</dbReference>
<keyword evidence="2" id="KW-0132">Cell division</keyword>
<dbReference type="Gene3D" id="3.90.190.10">
    <property type="entry name" value="Protein tyrosine phosphatase superfamily"/>
    <property type="match status" value="2"/>
</dbReference>
<dbReference type="VEuPathDB" id="TriTrypDB:TcBrA4_0109080"/>
<feature type="domain" description="Tyrosine specific protein phosphatases" evidence="8">
    <location>
        <begin position="443"/>
        <end position="501"/>
    </location>
</feature>
<feature type="region of interest" description="Disordered" evidence="6">
    <location>
        <begin position="73"/>
        <end position="100"/>
    </location>
</feature>
<dbReference type="InterPro" id="IPR000340">
    <property type="entry name" value="Dual-sp_phosphatase_cat-dom"/>
</dbReference>
<dbReference type="VEuPathDB" id="TriTrypDB:BCY84_01340"/>
<dbReference type="VEuPathDB" id="TriTrypDB:TcCLB.511127.340"/>
<gene>
    <name evidence="9" type="ORF">C4B63_27g206</name>
</gene>
<dbReference type="InterPro" id="IPR000387">
    <property type="entry name" value="Tyr_Pase_dom"/>
</dbReference>
<evidence type="ECO:0000259" key="7">
    <source>
        <dbReference type="PROSITE" id="PS50054"/>
    </source>
</evidence>
<dbReference type="VEuPathDB" id="TriTrypDB:TCSYLVIO_006494"/>
<feature type="compositionally biased region" description="Polar residues" evidence="6">
    <location>
        <begin position="533"/>
        <end position="543"/>
    </location>
</feature>
<dbReference type="InterPro" id="IPR029021">
    <property type="entry name" value="Prot-tyrosine_phosphatase-like"/>
</dbReference>
<dbReference type="VEuPathDB" id="TriTrypDB:TcCLB.503657.70"/>
<feature type="region of interest" description="Disordered" evidence="6">
    <location>
        <begin position="532"/>
        <end position="568"/>
    </location>
</feature>
<name>A0A2V2VDB3_TRYCR</name>
<dbReference type="GO" id="GO:0051301">
    <property type="term" value="P:cell division"/>
    <property type="evidence" value="ECO:0007669"/>
    <property type="project" value="UniProtKB-KW"/>
</dbReference>
<dbReference type="Pfam" id="PF00782">
    <property type="entry name" value="DSPc"/>
    <property type="match status" value="1"/>
</dbReference>
<dbReference type="PROSITE" id="PS00383">
    <property type="entry name" value="TYR_PHOSPHATASE_1"/>
    <property type="match status" value="1"/>
</dbReference>
<dbReference type="EMBL" id="PRFA01000027">
    <property type="protein sequence ID" value="PWU94271.1"/>
    <property type="molecule type" value="Genomic_DNA"/>
</dbReference>
<proteinExistence type="inferred from homology"/>
<evidence type="ECO:0000256" key="3">
    <source>
        <dbReference type="ARBA" id="ARBA00022801"/>
    </source>
</evidence>
<evidence type="ECO:0000313" key="10">
    <source>
        <dbReference type="Proteomes" id="UP000246121"/>
    </source>
</evidence>
<dbReference type="SUPFAM" id="SSF52799">
    <property type="entry name" value="(Phosphotyrosine protein) phosphatases II"/>
    <property type="match status" value="2"/>
</dbReference>
<dbReference type="PROSITE" id="PS50054">
    <property type="entry name" value="TYR_PHOSPHATASE_DUAL"/>
    <property type="match status" value="1"/>
</dbReference>
<dbReference type="GO" id="GO:0004721">
    <property type="term" value="F:phosphoprotein phosphatase activity"/>
    <property type="evidence" value="ECO:0007669"/>
    <property type="project" value="UniProtKB-KW"/>
</dbReference>
<dbReference type="VEuPathDB" id="TriTrypDB:C4B63_27g206"/>
<feature type="domain" description="Tyrosine-protein phosphatase" evidence="7">
    <location>
        <begin position="320"/>
        <end position="514"/>
    </location>
</feature>
<evidence type="ECO:0000256" key="4">
    <source>
        <dbReference type="ARBA" id="ARBA00022912"/>
    </source>
</evidence>
<dbReference type="VEuPathDB" id="TriTrypDB:TcG_05873"/>
<dbReference type="PANTHER" id="PTHR23339">
    <property type="entry name" value="TYROSINE SPECIFIC PROTEIN PHOSPHATASE AND DUAL SPECIFICITY PROTEIN PHOSPHATASE"/>
    <property type="match status" value="1"/>
</dbReference>
<protein>
    <submittedName>
        <fullName evidence="9">Putative tyrosine phosphatase</fullName>
    </submittedName>
</protein>
<dbReference type="VEuPathDB" id="TriTrypDB:C3747_74g100"/>
<dbReference type="VEuPathDB" id="TriTrypDB:Tc_MARK_9499"/>
<evidence type="ECO:0000259" key="8">
    <source>
        <dbReference type="PROSITE" id="PS50056"/>
    </source>
</evidence>
<keyword evidence="5" id="KW-0131">Cell cycle</keyword>
<sequence length="852" mass="93833">MPKPLQELLETRRAIEIIPGVLYFASMGEKLLPIGGSVVFTSPLRSASARSVNIPKEDHIEASAASAALAASTVDSLEDRPPSQGEGRESKATSRRRTPSPIINISHVRSNAAQAVILRRLILLGNNGDESFGGEVEHGAFYFSVNESPLFQYYPFFADFGPLGLDAVTRLSRCLMGLLEHCFAYGWGTDSNGRENFGPRGRPEKITAGHSEAEAAMSLLHPNIPLVFCSGLSSHDRANAVCLLACFCVVTLGWSASATWQAFQSTYPPLLPFRDAGNTASAFSLLIFDVISGLEKAVTLGWYNVRTFDIAEYERLRRHDCSWVVPNALLALSSPNSHVPGRSAEVYVKLFHQLKVRHLVRLNESLYRREIFLANGVQHFELEFPDGSAPNDDIIKRFFKIVEPIVLPSSRATNKGKEKGRPPLLQLHQHQSESPRWGQQRAKKVKSGGGAVALHCRAGLGRTGTLICVYTMRHFGMTARESIGWIRLCRPGSVIGVQQEFLERIERRFSQMANAVEIFRAGRSMRVIGSRSMDPSSNYTSQIRARRHVSSAPGWRRQGPAEGEGVKMEEREGTMVCEMATTPPGTLWNWHSNRPSSDILALEKMDPLVAYPLEAKMPNQSRGAWMSSEERAPLPLPLSPSSISTPSRMVHMRQQHRENSTEEQTFDGEHAKKRDYTIHVATTSFPSLLPSALPSTSSRPLSLTPTTEACFSTPQTRAFTPSSRIRKERHGNLRGMPTSVENNDNNKYKYKENNNLTVKEAHLSCCLNDSSNLQRDGFILAAASVDSNATPFLHVPASSAPLVGITTPLKGPQPRNKRTVMLTKQLELAAAAAAAAVFADPGWGAALVRLEP</sequence>
<evidence type="ECO:0000256" key="1">
    <source>
        <dbReference type="ARBA" id="ARBA00007315"/>
    </source>
</evidence>
<dbReference type="InterPro" id="IPR003595">
    <property type="entry name" value="Tyr_Pase_cat"/>
</dbReference>
<dbReference type="PROSITE" id="PS50056">
    <property type="entry name" value="TYR_PHOSPHATASE_2"/>
    <property type="match status" value="1"/>
</dbReference>
<accession>A0A2V2VDB3</accession>
<dbReference type="Pfam" id="PF14671">
    <property type="entry name" value="DSPn"/>
    <property type="match status" value="1"/>
</dbReference>
<dbReference type="VEuPathDB" id="TriTrypDB:ECC02_006091"/>
<feature type="compositionally biased region" description="Basic and acidic residues" evidence="6">
    <location>
        <begin position="77"/>
        <end position="92"/>
    </location>
</feature>
<dbReference type="InterPro" id="IPR050561">
    <property type="entry name" value="PTP"/>
</dbReference>
<reference evidence="9 10" key="1">
    <citation type="journal article" date="2018" name="Microb. Genom.">
        <title>Expanding an expanded genome: long-read sequencing of Trypanosoma cruzi.</title>
        <authorList>
            <person name="Berna L."/>
            <person name="Rodriguez M."/>
            <person name="Chiribao M.L."/>
            <person name="Parodi-Talice A."/>
            <person name="Pita S."/>
            <person name="Rijo G."/>
            <person name="Alvarez-Valin F."/>
            <person name="Robello C."/>
        </authorList>
    </citation>
    <scope>NUCLEOTIDE SEQUENCE [LARGE SCALE GENOMIC DNA]</scope>
    <source>
        <strain evidence="9 10">Dm28c</strain>
    </source>
</reference>
<dbReference type="SMART" id="SM00404">
    <property type="entry name" value="PTPc_motif"/>
    <property type="match status" value="1"/>
</dbReference>
<evidence type="ECO:0000256" key="5">
    <source>
        <dbReference type="ARBA" id="ARBA00023306"/>
    </source>
</evidence>
<comment type="similarity">
    <text evidence="1">Belongs to the protein-tyrosine phosphatase family. Non-receptor class CDC14 subfamily.</text>
</comment>
<dbReference type="VEuPathDB" id="TriTrypDB:TcYC6_0036290"/>